<gene>
    <name evidence="1" type="ORF">WICPIJ_000986</name>
</gene>
<reference evidence="1" key="2">
    <citation type="submission" date="2021-01" db="EMBL/GenBank/DDBJ databases">
        <authorList>
            <person name="Schikora-Tamarit M.A."/>
        </authorList>
    </citation>
    <scope>NUCLEOTIDE SEQUENCE</scope>
    <source>
        <strain evidence="1">CBS2887</strain>
    </source>
</reference>
<dbReference type="AlphaFoldDB" id="A0A9P8QBL0"/>
<keyword evidence="2" id="KW-1185">Reference proteome</keyword>
<evidence type="ECO:0000313" key="2">
    <source>
        <dbReference type="Proteomes" id="UP000774326"/>
    </source>
</evidence>
<comment type="caution">
    <text evidence="1">The sequence shown here is derived from an EMBL/GenBank/DDBJ whole genome shotgun (WGS) entry which is preliminary data.</text>
</comment>
<name>A0A9P8QBL0_WICPI</name>
<organism evidence="1 2">
    <name type="scientific">Wickerhamomyces pijperi</name>
    <name type="common">Yeast</name>
    <name type="synonym">Pichia pijperi</name>
    <dbReference type="NCBI Taxonomy" id="599730"/>
    <lineage>
        <taxon>Eukaryota</taxon>
        <taxon>Fungi</taxon>
        <taxon>Dikarya</taxon>
        <taxon>Ascomycota</taxon>
        <taxon>Saccharomycotina</taxon>
        <taxon>Saccharomycetes</taxon>
        <taxon>Phaffomycetales</taxon>
        <taxon>Wickerhamomycetaceae</taxon>
        <taxon>Wickerhamomyces</taxon>
    </lineage>
</organism>
<protein>
    <submittedName>
        <fullName evidence="1">Uncharacterized protein</fullName>
    </submittedName>
</protein>
<accession>A0A9P8QBL0</accession>
<reference evidence="1" key="1">
    <citation type="journal article" date="2021" name="Open Biol.">
        <title>Shared evolutionary footprints suggest mitochondrial oxidative damage underlies multiple complex I losses in fungi.</title>
        <authorList>
            <person name="Schikora-Tamarit M.A."/>
            <person name="Marcet-Houben M."/>
            <person name="Nosek J."/>
            <person name="Gabaldon T."/>
        </authorList>
    </citation>
    <scope>NUCLEOTIDE SEQUENCE</scope>
    <source>
        <strain evidence="1">CBS2887</strain>
    </source>
</reference>
<proteinExistence type="predicted"/>
<evidence type="ECO:0000313" key="1">
    <source>
        <dbReference type="EMBL" id="KAH3688037.1"/>
    </source>
</evidence>
<dbReference type="EMBL" id="JAEUBG010000542">
    <property type="protein sequence ID" value="KAH3688037.1"/>
    <property type="molecule type" value="Genomic_DNA"/>
</dbReference>
<sequence>MPILLASSLTNTAATSSTFTTSPLPFISLIVVCVLPGNPHKANPVCFSNSGIELLTLMLTPWEVTPLETCRPKEEILTSSVIQTPVFEVLMPFTSNFANVEMIADSNCETKHLTVKLEKSFKSKIGYTTNWPGL</sequence>
<dbReference type="Proteomes" id="UP000774326">
    <property type="component" value="Unassembled WGS sequence"/>
</dbReference>